<organism evidence="13">
    <name type="scientific">candidate division WOR-3 bacterium</name>
    <dbReference type="NCBI Taxonomy" id="2052148"/>
    <lineage>
        <taxon>Bacteria</taxon>
        <taxon>Bacteria division WOR-3</taxon>
    </lineage>
</organism>
<evidence type="ECO:0000256" key="6">
    <source>
        <dbReference type="ARBA" id="ARBA00022695"/>
    </source>
</evidence>
<comment type="caution">
    <text evidence="13">The sequence shown here is derived from an EMBL/GenBank/DDBJ whole genome shotgun (WGS) entry which is preliminary data.</text>
</comment>
<keyword evidence="6" id="KW-0548">Nucleotidyltransferase</keyword>
<dbReference type="Pfam" id="PF01743">
    <property type="entry name" value="PolyA_pol"/>
    <property type="match status" value="1"/>
</dbReference>
<evidence type="ECO:0000256" key="2">
    <source>
        <dbReference type="ARBA" id="ARBA00007265"/>
    </source>
</evidence>
<comment type="similarity">
    <text evidence="2 11">Belongs to the tRNA nucleotidyltransferase/poly(A) polymerase family.</text>
</comment>
<keyword evidence="4 11" id="KW-0808">Transferase</keyword>
<evidence type="ECO:0000256" key="9">
    <source>
        <dbReference type="ARBA" id="ARBA00022842"/>
    </source>
</evidence>
<gene>
    <name evidence="13" type="ORF">ENG67_00160</name>
</gene>
<dbReference type="SUPFAM" id="SSF81301">
    <property type="entry name" value="Nucleotidyltransferase"/>
    <property type="match status" value="1"/>
</dbReference>
<evidence type="ECO:0000256" key="1">
    <source>
        <dbReference type="ARBA" id="ARBA00001946"/>
    </source>
</evidence>
<dbReference type="EMBL" id="DRBW01000008">
    <property type="protein sequence ID" value="HDM89606.1"/>
    <property type="molecule type" value="Genomic_DNA"/>
</dbReference>
<evidence type="ECO:0000256" key="10">
    <source>
        <dbReference type="ARBA" id="ARBA00022884"/>
    </source>
</evidence>
<evidence type="ECO:0000256" key="5">
    <source>
        <dbReference type="ARBA" id="ARBA00022694"/>
    </source>
</evidence>
<keyword evidence="10 11" id="KW-0694">RNA-binding</keyword>
<proteinExistence type="inferred from homology"/>
<dbReference type="GO" id="GO:0000049">
    <property type="term" value="F:tRNA binding"/>
    <property type="evidence" value="ECO:0007669"/>
    <property type="project" value="UniProtKB-KW"/>
</dbReference>
<dbReference type="Proteomes" id="UP000885931">
    <property type="component" value="Unassembled WGS sequence"/>
</dbReference>
<dbReference type="InterPro" id="IPR002646">
    <property type="entry name" value="PolA_pol_head_dom"/>
</dbReference>
<evidence type="ECO:0000256" key="8">
    <source>
        <dbReference type="ARBA" id="ARBA00022741"/>
    </source>
</evidence>
<keyword evidence="9" id="KW-0460">Magnesium</keyword>
<reference evidence="13" key="1">
    <citation type="journal article" date="2020" name="mSystems">
        <title>Genome- and Community-Level Interaction Insights into Carbon Utilization and Element Cycling Functions of Hydrothermarchaeota in Hydrothermal Sediment.</title>
        <authorList>
            <person name="Zhou Z."/>
            <person name="Liu Y."/>
            <person name="Xu W."/>
            <person name="Pan J."/>
            <person name="Luo Z.H."/>
            <person name="Li M."/>
        </authorList>
    </citation>
    <scope>NUCLEOTIDE SEQUENCE [LARGE SCALE GENOMIC DNA]</scope>
    <source>
        <strain evidence="13">HyVt-237</strain>
    </source>
</reference>
<keyword evidence="7" id="KW-0479">Metal-binding</keyword>
<keyword evidence="5" id="KW-0819">tRNA processing</keyword>
<evidence type="ECO:0000313" key="13">
    <source>
        <dbReference type="EMBL" id="HDM89606.1"/>
    </source>
</evidence>
<evidence type="ECO:0000256" key="7">
    <source>
        <dbReference type="ARBA" id="ARBA00022723"/>
    </source>
</evidence>
<feature type="domain" description="Poly A polymerase head" evidence="12">
    <location>
        <begin position="25"/>
        <end position="152"/>
    </location>
</feature>
<dbReference type="InterPro" id="IPR052390">
    <property type="entry name" value="tRNA_nt/polyA_polymerase"/>
</dbReference>
<evidence type="ECO:0000259" key="12">
    <source>
        <dbReference type="Pfam" id="PF01743"/>
    </source>
</evidence>
<dbReference type="CDD" id="cd05398">
    <property type="entry name" value="NT_ClassII-CCAase"/>
    <property type="match status" value="1"/>
</dbReference>
<dbReference type="GO" id="GO:0008033">
    <property type="term" value="P:tRNA processing"/>
    <property type="evidence" value="ECO:0007669"/>
    <property type="project" value="UniProtKB-KW"/>
</dbReference>
<dbReference type="AlphaFoldDB" id="A0A7C0X7Q8"/>
<protein>
    <submittedName>
        <fullName evidence="13">CCA tRNA nucleotidyltransferase</fullName>
    </submittedName>
</protein>
<accession>A0A7C0X7Q8</accession>
<dbReference type="Gene3D" id="1.10.3090.10">
    <property type="entry name" value="cca-adding enzyme, domain 2"/>
    <property type="match status" value="1"/>
</dbReference>
<evidence type="ECO:0000256" key="11">
    <source>
        <dbReference type="RuleBase" id="RU003953"/>
    </source>
</evidence>
<dbReference type="PANTHER" id="PTHR47788">
    <property type="entry name" value="POLYA POLYMERASE"/>
    <property type="match status" value="1"/>
</dbReference>
<dbReference type="Gene3D" id="3.30.460.10">
    <property type="entry name" value="Beta Polymerase, domain 2"/>
    <property type="match status" value="1"/>
</dbReference>
<dbReference type="GO" id="GO:0046872">
    <property type="term" value="F:metal ion binding"/>
    <property type="evidence" value="ECO:0007669"/>
    <property type="project" value="UniProtKB-KW"/>
</dbReference>
<dbReference type="InterPro" id="IPR043519">
    <property type="entry name" value="NT_sf"/>
</dbReference>
<dbReference type="GO" id="GO:0016779">
    <property type="term" value="F:nucleotidyltransferase activity"/>
    <property type="evidence" value="ECO:0007669"/>
    <property type="project" value="UniProtKB-KW"/>
</dbReference>
<dbReference type="PANTHER" id="PTHR47788:SF1">
    <property type="entry name" value="A-ADDING TRNA NUCLEOTIDYLTRANSFERASE"/>
    <property type="match status" value="1"/>
</dbReference>
<keyword evidence="3" id="KW-0820">tRNA-binding</keyword>
<sequence length="396" mass="46334">MNLADRLKSDPFLKRLSELLGEEEVYVVGGYPRDLFLGKRSPDIDIVVLEDIKKFIEPIKKLGPVEFRLSEFMTAKFAFPDGRILDVVRARRERYPRPAVLPEVEPAESIEEDLWRRDFSINAMAISLRKSNFGELIDPASGLEDLRRGTIRVLKEGSFRDDPTRAYRAIRYSLRFDFSYDPLTEREFDLARKYAGLLTFPRIENELRRGSTEERRAEFFHEVEARGLFPWEHRKASIEELRRLDKLLGERKEGDWVLFFALYLPESAGAREFVQNLPLERSEKKVLMDFLELREEKIETDPGEFHLKQGKRAEEALLVLAACRPGLRDFLLDYLRRKRNASPRIRPAELMEMGFSGREIGEILKKIEVLRLRGEIHTEEEERAFIRSLLNRESGS</sequence>
<keyword evidence="8" id="KW-0547">Nucleotide-binding</keyword>
<comment type="cofactor">
    <cofactor evidence="1">
        <name>Mg(2+)</name>
        <dbReference type="ChEBI" id="CHEBI:18420"/>
    </cofactor>
</comment>
<dbReference type="GO" id="GO:0000166">
    <property type="term" value="F:nucleotide binding"/>
    <property type="evidence" value="ECO:0007669"/>
    <property type="project" value="UniProtKB-KW"/>
</dbReference>
<evidence type="ECO:0000256" key="3">
    <source>
        <dbReference type="ARBA" id="ARBA00022555"/>
    </source>
</evidence>
<evidence type="ECO:0000256" key="4">
    <source>
        <dbReference type="ARBA" id="ARBA00022679"/>
    </source>
</evidence>
<name>A0A7C0X7Q8_UNCW3</name>
<dbReference type="SUPFAM" id="SSF81891">
    <property type="entry name" value="Poly A polymerase C-terminal region-like"/>
    <property type="match status" value="1"/>
</dbReference>